<keyword evidence="2" id="KW-1185">Reference proteome</keyword>
<dbReference type="EMBL" id="BMAV01001139">
    <property type="protein sequence ID" value="GFY39018.1"/>
    <property type="molecule type" value="Genomic_DNA"/>
</dbReference>
<name>A0A8X7BPX3_9ARAC</name>
<dbReference type="AlphaFoldDB" id="A0A8X7BPX3"/>
<dbReference type="Proteomes" id="UP000886998">
    <property type="component" value="Unassembled WGS sequence"/>
</dbReference>
<comment type="caution">
    <text evidence="1">The sequence shown here is derived from an EMBL/GenBank/DDBJ whole genome shotgun (WGS) entry which is preliminary data.</text>
</comment>
<proteinExistence type="predicted"/>
<organism evidence="1 2">
    <name type="scientific">Trichonephila inaurata madagascariensis</name>
    <dbReference type="NCBI Taxonomy" id="2747483"/>
    <lineage>
        <taxon>Eukaryota</taxon>
        <taxon>Metazoa</taxon>
        <taxon>Ecdysozoa</taxon>
        <taxon>Arthropoda</taxon>
        <taxon>Chelicerata</taxon>
        <taxon>Arachnida</taxon>
        <taxon>Araneae</taxon>
        <taxon>Araneomorphae</taxon>
        <taxon>Entelegynae</taxon>
        <taxon>Araneoidea</taxon>
        <taxon>Nephilidae</taxon>
        <taxon>Trichonephila</taxon>
        <taxon>Trichonephila inaurata</taxon>
    </lineage>
</organism>
<protein>
    <submittedName>
        <fullName evidence="1">Uncharacterized protein</fullName>
    </submittedName>
</protein>
<evidence type="ECO:0000313" key="1">
    <source>
        <dbReference type="EMBL" id="GFY39018.1"/>
    </source>
</evidence>
<reference evidence="1" key="1">
    <citation type="submission" date="2020-08" db="EMBL/GenBank/DDBJ databases">
        <title>Multicomponent nature underlies the extraordinary mechanical properties of spider dragline silk.</title>
        <authorList>
            <person name="Kono N."/>
            <person name="Nakamura H."/>
            <person name="Mori M."/>
            <person name="Yoshida Y."/>
            <person name="Ohtoshi R."/>
            <person name="Malay A.D."/>
            <person name="Moran D.A.P."/>
            <person name="Tomita M."/>
            <person name="Numata K."/>
            <person name="Arakawa K."/>
        </authorList>
    </citation>
    <scope>NUCLEOTIDE SEQUENCE</scope>
</reference>
<dbReference type="OrthoDB" id="1664372at2759"/>
<gene>
    <name evidence="1" type="ORF">TNIN_31981</name>
</gene>
<evidence type="ECO:0000313" key="2">
    <source>
        <dbReference type="Proteomes" id="UP000886998"/>
    </source>
</evidence>
<accession>A0A8X7BPX3</accession>
<sequence length="94" mass="10864">MAASSVTSFMRFLLSRSITRSCYSHTRGNFNVNKDTKVICQGFTGKQVYIDLKYFKCSGEVIYVRYILCNVAKMTKQKFQRKYAIFCALPTSFI</sequence>